<keyword evidence="9" id="KW-0653">Protein transport</keyword>
<dbReference type="CDD" id="cd11805">
    <property type="entry name" value="SH3_GRB2_like_C"/>
    <property type="match status" value="1"/>
</dbReference>
<feature type="compositionally biased region" description="Low complexity" evidence="13">
    <location>
        <begin position="683"/>
        <end position="707"/>
    </location>
</feature>
<dbReference type="FunFam" id="2.30.30.40:FF:000072">
    <property type="entry name" value="Unconventional Myosin IB"/>
    <property type="match status" value="1"/>
</dbReference>
<dbReference type="SUPFAM" id="SSF48464">
    <property type="entry name" value="ENTH/VHS domain"/>
    <property type="match status" value="1"/>
</dbReference>
<dbReference type="PANTHER" id="PTHR45929">
    <property type="entry name" value="JAK PATHWAY SIGNAL TRANSDUCTION ADAPTOR MOLECULE"/>
    <property type="match status" value="1"/>
</dbReference>
<dbReference type="GO" id="GO:0043130">
    <property type="term" value="F:ubiquitin binding"/>
    <property type="evidence" value="ECO:0007669"/>
    <property type="project" value="InterPro"/>
</dbReference>
<dbReference type="SMART" id="SM00288">
    <property type="entry name" value="VHS"/>
    <property type="match status" value="1"/>
</dbReference>
<dbReference type="AlphaFoldDB" id="A0A2I1GA76"/>
<evidence type="ECO:0000256" key="3">
    <source>
        <dbReference type="ARBA" id="ARBA00009666"/>
    </source>
</evidence>
<dbReference type="PROSITE" id="PS50179">
    <property type="entry name" value="VHS"/>
    <property type="match status" value="1"/>
</dbReference>
<evidence type="ECO:0000256" key="4">
    <source>
        <dbReference type="ARBA" id="ARBA00017923"/>
    </source>
</evidence>
<dbReference type="InterPro" id="IPR008942">
    <property type="entry name" value="ENTH_VHS"/>
</dbReference>
<dbReference type="GO" id="GO:0033565">
    <property type="term" value="C:ESCRT-0 complex"/>
    <property type="evidence" value="ECO:0007669"/>
    <property type="project" value="TreeGrafter"/>
</dbReference>
<comment type="similarity">
    <text evidence="3">Belongs to the STAM family.</text>
</comment>
<evidence type="ECO:0000256" key="9">
    <source>
        <dbReference type="ARBA" id="ARBA00022927"/>
    </source>
</evidence>
<evidence type="ECO:0000256" key="5">
    <source>
        <dbReference type="ARBA" id="ARBA00018978"/>
    </source>
</evidence>
<evidence type="ECO:0000256" key="2">
    <source>
        <dbReference type="ARBA" id="ARBA00004608"/>
    </source>
</evidence>
<feature type="region of interest" description="Disordered" evidence="13">
    <location>
        <begin position="179"/>
        <end position="216"/>
    </location>
</feature>
<evidence type="ECO:0000256" key="11">
    <source>
        <dbReference type="ARBA" id="ARBA00029433"/>
    </source>
</evidence>
<comment type="function">
    <text evidence="1">Component of the ESCRT-0 complex which is the sorting receptor for ubiquitinated cargo proteins at the multivesicular body (MVB).</text>
</comment>
<feature type="compositionally biased region" description="Low complexity" evidence="13">
    <location>
        <begin position="745"/>
        <end position="766"/>
    </location>
</feature>
<dbReference type="VEuPathDB" id="FungiDB:RhiirFUN_006622"/>
<dbReference type="SUPFAM" id="SSF89009">
    <property type="entry name" value="GAT-like domain"/>
    <property type="match status" value="1"/>
</dbReference>
<dbReference type="Pfam" id="PF00790">
    <property type="entry name" value="VHS"/>
    <property type="match status" value="1"/>
</dbReference>
<keyword evidence="7" id="KW-0813">Transport</keyword>
<dbReference type="InterPro" id="IPR001452">
    <property type="entry name" value="SH3_domain"/>
</dbReference>
<evidence type="ECO:0000256" key="13">
    <source>
        <dbReference type="SAM" id="MobiDB-lite"/>
    </source>
</evidence>
<dbReference type="PRINTS" id="PR00452">
    <property type="entry name" value="SH3DOMAIN"/>
</dbReference>
<dbReference type="VEuPathDB" id="FungiDB:RhiirA1_387465"/>
<feature type="compositionally biased region" description="Low complexity" evidence="13">
    <location>
        <begin position="524"/>
        <end position="537"/>
    </location>
</feature>
<comment type="caution">
    <text evidence="16">The sequence shown here is derived from an EMBL/GenBank/DDBJ whole genome shotgun (WGS) entry which is preliminary data.</text>
</comment>
<dbReference type="Gene3D" id="1.25.40.90">
    <property type="match status" value="1"/>
</dbReference>
<protein>
    <recommendedName>
        <fullName evidence="4">Class E vacuolar protein-sorting machinery protein HSE1</fullName>
    </recommendedName>
    <alternativeName>
        <fullName evidence="5">Class E vacuolar protein-sorting machinery protein hse1</fullName>
    </alternativeName>
</protein>
<dbReference type="GO" id="GO:0035091">
    <property type="term" value="F:phosphatidylinositol binding"/>
    <property type="evidence" value="ECO:0007669"/>
    <property type="project" value="InterPro"/>
</dbReference>
<feature type="region of interest" description="Disordered" evidence="13">
    <location>
        <begin position="577"/>
        <end position="733"/>
    </location>
</feature>
<dbReference type="PANTHER" id="PTHR45929:SF3">
    <property type="entry name" value="JAK PATHWAY SIGNAL TRANSDUCTION ADAPTOR MOLECULE"/>
    <property type="match status" value="1"/>
</dbReference>
<organism evidence="16 17">
    <name type="scientific">Rhizophagus irregularis</name>
    <dbReference type="NCBI Taxonomy" id="588596"/>
    <lineage>
        <taxon>Eukaryota</taxon>
        <taxon>Fungi</taxon>
        <taxon>Fungi incertae sedis</taxon>
        <taxon>Mucoromycota</taxon>
        <taxon>Glomeromycotina</taxon>
        <taxon>Glomeromycetes</taxon>
        <taxon>Glomerales</taxon>
        <taxon>Glomeraceae</taxon>
        <taxon>Rhizophagus</taxon>
    </lineage>
</organism>
<dbReference type="PRINTS" id="PR00499">
    <property type="entry name" value="P67PHOX"/>
</dbReference>
<dbReference type="InterPro" id="IPR036028">
    <property type="entry name" value="SH3-like_dom_sf"/>
</dbReference>
<dbReference type="Pfam" id="PF00018">
    <property type="entry name" value="SH3_1"/>
    <property type="match status" value="1"/>
</dbReference>
<feature type="compositionally biased region" description="Polar residues" evidence="13">
    <location>
        <begin position="717"/>
        <end position="733"/>
    </location>
</feature>
<feature type="compositionally biased region" description="Low complexity" evidence="13">
    <location>
        <begin position="187"/>
        <end position="202"/>
    </location>
</feature>
<dbReference type="OrthoDB" id="10255964at2759"/>
<feature type="compositionally biased region" description="Polar residues" evidence="13">
    <location>
        <begin position="459"/>
        <end position="468"/>
    </location>
</feature>
<evidence type="ECO:0000256" key="6">
    <source>
        <dbReference type="ARBA" id="ARBA00022443"/>
    </source>
</evidence>
<proteinExistence type="inferred from homology"/>
<evidence type="ECO:0000259" key="15">
    <source>
        <dbReference type="PROSITE" id="PS50179"/>
    </source>
</evidence>
<evidence type="ECO:0000313" key="17">
    <source>
        <dbReference type="Proteomes" id="UP000234323"/>
    </source>
</evidence>
<feature type="compositionally biased region" description="Low complexity" evidence="13">
    <location>
        <begin position="577"/>
        <end position="598"/>
    </location>
</feature>
<dbReference type="CDD" id="cd21386">
    <property type="entry name" value="GAT_Hse1"/>
    <property type="match status" value="1"/>
</dbReference>
<feature type="region of interest" description="Disordered" evidence="13">
    <location>
        <begin position="459"/>
        <end position="539"/>
    </location>
</feature>
<keyword evidence="17" id="KW-1185">Reference proteome</keyword>
<gene>
    <name evidence="16" type="ORF">RhiirA4_457519</name>
</gene>
<evidence type="ECO:0000256" key="8">
    <source>
        <dbReference type="ARBA" id="ARBA00022753"/>
    </source>
</evidence>
<dbReference type="VEuPathDB" id="FungiDB:FUN_004449"/>
<sequence>MFKNPNQFEDDVIAATNETLTKENWELITTLCEKVEQGGEQGARDCVAAIQKRLLHRNPNVQGYALTLSNSLVKMCSINVHKEISSRAFTQTLTRILQDKSTHGTVKDRILDLIQEWSNEFRSDDTLSLMEETMNNLRSQGFHFPSPEKPKKELSEYELEKQKKEEEEQVQLAMAISLSERSGSRNTTTASFTTTSTTTIATPSEPASQNKDLPHTPSVSKVKALYDFVPTESGELGFSRGDVITVLDSVYKDWWRGELHGKTGIFPVNYVEKLPEPTAADIAREAELEAAIFAEGRNIDQLLEMLAGLDPTRDSVTENEVIQNLYNNTLPVRPKLMKLIEKYSQKKDDLIALNKKFTEATKTYDRLMAESLKKYDAYINPTPAPPQFNFPPVTTGYTPAQNYPVGYDSAAAYGYYNPQQHFKQIQQPAYQAPHHPQQYPPQIQQEVVGHLNAYQQSQFQPQQDNGISQQQQPAYQATQHPQQYPPQVQQEVVGQHGAYQQPQAQSQAQYPPAQPQKDNEKHQQQPTYQTPHPQQYTSQIQQDAMGQFSAYQANQQQNQQSSNYSTQQVPLYPPQVQQDASTYQQLHQQQEAQQSQQQIPPNFSTSDNNMLNPTIQPQQPQQPQQQQPQQLQQQQPQQLQQQQPQQLQQQQPQQLQQQHQQQQQPYSQPPIQYLSSDGSGGYQSQPSTSNTQPPNSTNSNNMYSSNNDITQYPPPTTDQQLPQIHPSSQQPISLAQISQHIQAQSNFPPTQQQQQYQQQNPYFNQPDELQVPQGASASYSTPVNVNM</sequence>
<feature type="compositionally biased region" description="Polar residues" evidence="13">
    <location>
        <begin position="773"/>
        <end position="787"/>
    </location>
</feature>
<feature type="compositionally biased region" description="Low complexity" evidence="13">
    <location>
        <begin position="469"/>
        <end position="511"/>
    </location>
</feature>
<dbReference type="InterPro" id="IPR004152">
    <property type="entry name" value="GAT_dom"/>
</dbReference>
<dbReference type="Pfam" id="PF03127">
    <property type="entry name" value="GAT"/>
    <property type="match status" value="1"/>
</dbReference>
<dbReference type="CDD" id="cd16978">
    <property type="entry name" value="VHS_HSE1"/>
    <property type="match status" value="1"/>
</dbReference>
<feature type="domain" description="SH3" evidence="14">
    <location>
        <begin position="217"/>
        <end position="276"/>
    </location>
</feature>
<feature type="region of interest" description="Disordered" evidence="13">
    <location>
        <begin position="745"/>
        <end position="787"/>
    </location>
</feature>
<evidence type="ECO:0000313" key="16">
    <source>
        <dbReference type="EMBL" id="PKY43523.1"/>
    </source>
</evidence>
<keyword evidence="10" id="KW-0472">Membrane</keyword>
<dbReference type="EMBL" id="LLXI01000259">
    <property type="protein sequence ID" value="PKY43523.1"/>
    <property type="molecule type" value="Genomic_DNA"/>
</dbReference>
<dbReference type="SMART" id="SM00326">
    <property type="entry name" value="SH3"/>
    <property type="match status" value="1"/>
</dbReference>
<dbReference type="SUPFAM" id="SSF50044">
    <property type="entry name" value="SH3-domain"/>
    <property type="match status" value="1"/>
</dbReference>
<dbReference type="GO" id="GO:0043328">
    <property type="term" value="P:protein transport to vacuole involved in ubiquitin-dependent protein catabolic process via the multivesicular body sorting pathway"/>
    <property type="evidence" value="ECO:0007669"/>
    <property type="project" value="TreeGrafter"/>
</dbReference>
<reference evidence="16 17" key="1">
    <citation type="submission" date="2015-10" db="EMBL/GenBank/DDBJ databases">
        <title>Genome analyses suggest a sexual origin of heterokaryosis in a supposedly ancient asexual fungus.</title>
        <authorList>
            <person name="Ropars J."/>
            <person name="Sedzielewska K."/>
            <person name="Noel J."/>
            <person name="Charron P."/>
            <person name="Farinelli L."/>
            <person name="Marton T."/>
            <person name="Kruger M."/>
            <person name="Pelin A."/>
            <person name="Brachmann A."/>
            <person name="Corradi N."/>
        </authorList>
    </citation>
    <scope>NUCLEOTIDE SEQUENCE [LARGE SCALE GENOMIC DNA]</scope>
    <source>
        <strain evidence="16 17">A4</strain>
    </source>
</reference>
<dbReference type="Gene3D" id="2.30.30.40">
    <property type="entry name" value="SH3 Domains"/>
    <property type="match status" value="1"/>
</dbReference>
<evidence type="ECO:0000256" key="1">
    <source>
        <dbReference type="ARBA" id="ARBA00002654"/>
    </source>
</evidence>
<name>A0A2I1GA76_9GLOM</name>
<feature type="domain" description="VHS" evidence="15">
    <location>
        <begin position="15"/>
        <end position="145"/>
    </location>
</feature>
<keyword evidence="6 12" id="KW-0728">SH3 domain</keyword>
<dbReference type="InterPro" id="IPR050670">
    <property type="entry name" value="STAM"/>
</dbReference>
<dbReference type="InterPro" id="IPR002014">
    <property type="entry name" value="VHS_dom"/>
</dbReference>
<evidence type="ECO:0000256" key="7">
    <source>
        <dbReference type="ARBA" id="ARBA00022448"/>
    </source>
</evidence>
<dbReference type="Proteomes" id="UP000234323">
    <property type="component" value="Unassembled WGS sequence"/>
</dbReference>
<evidence type="ECO:0000256" key="10">
    <source>
        <dbReference type="ARBA" id="ARBA00023136"/>
    </source>
</evidence>
<dbReference type="Gene3D" id="1.20.5.1940">
    <property type="match status" value="1"/>
</dbReference>
<evidence type="ECO:0000256" key="12">
    <source>
        <dbReference type="PROSITE-ProRule" id="PRU00192"/>
    </source>
</evidence>
<feature type="compositionally biased region" description="Low complexity" evidence="13">
    <location>
        <begin position="616"/>
        <end position="665"/>
    </location>
</feature>
<evidence type="ECO:0000259" key="14">
    <source>
        <dbReference type="PROSITE" id="PS50002"/>
    </source>
</evidence>
<feature type="compositionally biased region" description="Polar residues" evidence="13">
    <location>
        <begin position="599"/>
        <end position="615"/>
    </location>
</feature>
<keyword evidence="8" id="KW-0967">Endosome</keyword>
<accession>A0A2I1GA76</accession>
<comment type="subcellular location">
    <subcellularLocation>
        <location evidence="11">Endomembrane system</location>
        <topology evidence="11">Peripheral membrane protein</topology>
        <orientation evidence="11">Cytoplasmic side</orientation>
    </subcellularLocation>
    <subcellularLocation>
        <location evidence="2">Endosome membrane</location>
    </subcellularLocation>
</comment>
<dbReference type="PROSITE" id="PS50002">
    <property type="entry name" value="SH3"/>
    <property type="match status" value="1"/>
</dbReference>